<reference evidence="3 4" key="1">
    <citation type="journal article" date="2008" name="Int. J. Syst. Evol. Microbiol.">
        <title>Nocardioides daphniae sp. nov., isolated from Daphnia cucullata (Crustacea: Cladocera).</title>
        <authorList>
            <person name="Toth E.M."/>
            <person name="Keki Z."/>
            <person name="Homonnay Z.G."/>
            <person name="Borsodi A.K."/>
            <person name="Marialigeti K."/>
            <person name="Schumann P."/>
        </authorList>
    </citation>
    <scope>NUCLEOTIDE SEQUENCE [LARGE SCALE GENOMIC DNA]</scope>
    <source>
        <strain evidence="3 4">JCM 16608</strain>
    </source>
</reference>
<organism evidence="3 4">
    <name type="scientific">Nocardioides daphniae</name>
    <dbReference type="NCBI Taxonomy" id="402297"/>
    <lineage>
        <taxon>Bacteria</taxon>
        <taxon>Bacillati</taxon>
        <taxon>Actinomycetota</taxon>
        <taxon>Actinomycetes</taxon>
        <taxon>Propionibacteriales</taxon>
        <taxon>Nocardioidaceae</taxon>
        <taxon>Nocardioides</taxon>
    </lineage>
</organism>
<dbReference type="EMBL" id="CP038462">
    <property type="protein sequence ID" value="QCC78184.1"/>
    <property type="molecule type" value="Genomic_DNA"/>
</dbReference>
<gene>
    <name evidence="3" type="ORF">E2C04_15100</name>
    <name evidence="2" type="ORF">GCM10007231_20410</name>
</gene>
<name>A0A4P7UE72_9ACTN</name>
<evidence type="ECO:0008006" key="6">
    <source>
        <dbReference type="Google" id="ProtNLM"/>
    </source>
</evidence>
<sequence>MREGRRTSTLRALAVTTVLAAPFVVGAASADEPPEGEAAFRVSDHRIVESSGLAWADVDDDRWMVTVNDSGDAGQVFVLDPGSGDTVGVTTFAPTPSDVEAVAPAGDDHVWVADIGDNLRRRDSITLTRVPVGPGDRVADAPETRTLRYPDRPRDAETLLAHPGTGQLYVITKGALEGRVMEVPAADAADPTTLRDLGQVPAIITDGAFLPSGDHVMLRDYSRAYLLTYPGWEVVAEFELPRQPQGEGLTVLPEGEVLISTEGRDRDVLRVDPPGDVAKAFDPLRGWWQGVWSRWAAALTG</sequence>
<feature type="chain" id="PRO_5039057541" description="WD40 repeat domain-containing protein" evidence="1">
    <location>
        <begin position="28"/>
        <end position="301"/>
    </location>
</feature>
<evidence type="ECO:0000313" key="2">
    <source>
        <dbReference type="EMBL" id="GGD21174.1"/>
    </source>
</evidence>
<dbReference type="KEGG" id="ndp:E2C04_15100"/>
<accession>A0A4P7UE72</accession>
<proteinExistence type="predicted"/>
<feature type="signal peptide" evidence="1">
    <location>
        <begin position="1"/>
        <end position="27"/>
    </location>
</feature>
<evidence type="ECO:0000256" key="1">
    <source>
        <dbReference type="SAM" id="SignalP"/>
    </source>
</evidence>
<dbReference type="RefSeq" id="WP_135833222.1">
    <property type="nucleotide sequence ID" value="NZ_BMCK01000003.1"/>
</dbReference>
<keyword evidence="1" id="KW-0732">Signal</keyword>
<evidence type="ECO:0000313" key="5">
    <source>
        <dbReference type="Proteomes" id="UP000630594"/>
    </source>
</evidence>
<dbReference type="OrthoDB" id="9801244at2"/>
<dbReference type="EMBL" id="BMCK01000003">
    <property type="protein sequence ID" value="GGD21174.1"/>
    <property type="molecule type" value="Genomic_DNA"/>
</dbReference>
<reference evidence="2" key="5">
    <citation type="submission" date="2024-05" db="EMBL/GenBank/DDBJ databases">
        <authorList>
            <person name="Sun Q."/>
            <person name="Sedlacek I."/>
        </authorList>
    </citation>
    <scope>NUCLEOTIDE SEQUENCE</scope>
    <source>
        <strain evidence="2">CCM 7403</strain>
    </source>
</reference>
<reference evidence="5" key="3">
    <citation type="journal article" date="2019" name="Int. J. Syst. Evol. Microbiol.">
        <title>The Global Catalogue of Microorganisms (GCM) 10K type strain sequencing project: providing services to taxonomists for standard genome sequencing and annotation.</title>
        <authorList>
            <consortium name="The Broad Institute Genomics Platform"/>
            <consortium name="The Broad Institute Genome Sequencing Center for Infectious Disease"/>
            <person name="Wu L."/>
            <person name="Ma J."/>
        </authorList>
    </citation>
    <scope>NUCLEOTIDE SEQUENCE [LARGE SCALE GENOMIC DNA]</scope>
    <source>
        <strain evidence="5">CCM 7403</strain>
    </source>
</reference>
<keyword evidence="5" id="KW-1185">Reference proteome</keyword>
<dbReference type="SUPFAM" id="SSF50969">
    <property type="entry name" value="YVTN repeat-like/Quinoprotein amine dehydrogenase"/>
    <property type="match status" value="1"/>
</dbReference>
<reference evidence="3" key="4">
    <citation type="submission" date="2019-03" db="EMBL/GenBank/DDBJ databases">
        <authorList>
            <person name="Huang Y."/>
        </authorList>
    </citation>
    <scope>NUCLEOTIDE SEQUENCE</scope>
    <source>
        <strain evidence="3">JCM 16608</strain>
    </source>
</reference>
<evidence type="ECO:0000313" key="3">
    <source>
        <dbReference type="EMBL" id="QCC78184.1"/>
    </source>
</evidence>
<dbReference type="Proteomes" id="UP000297025">
    <property type="component" value="Chromosome"/>
</dbReference>
<evidence type="ECO:0000313" key="4">
    <source>
        <dbReference type="Proteomes" id="UP000297025"/>
    </source>
</evidence>
<reference evidence="2" key="2">
    <citation type="journal article" date="2014" name="Int. J. Syst. Evol. Microbiol.">
        <title>Complete genome of a new Firmicutes species belonging to the dominant human colonic microbiota ('Ruminococcus bicirculans') reveals two chromosomes and a selective capacity to utilize plant glucans.</title>
        <authorList>
            <consortium name="NISC Comparative Sequencing Program"/>
            <person name="Wegmann U."/>
            <person name="Louis P."/>
            <person name="Goesmann A."/>
            <person name="Henrissat B."/>
            <person name="Duncan S.H."/>
            <person name="Flint H.J."/>
        </authorList>
    </citation>
    <scope>NUCLEOTIDE SEQUENCE</scope>
    <source>
        <strain evidence="2">CCM 7403</strain>
    </source>
</reference>
<protein>
    <recommendedName>
        <fullName evidence="6">WD40 repeat domain-containing protein</fullName>
    </recommendedName>
</protein>
<dbReference type="InterPro" id="IPR011044">
    <property type="entry name" value="Quino_amine_DH_bsu"/>
</dbReference>
<dbReference type="AlphaFoldDB" id="A0A4P7UE72"/>
<dbReference type="Proteomes" id="UP000630594">
    <property type="component" value="Unassembled WGS sequence"/>
</dbReference>